<accession>A0A7U3ZH05</accession>
<dbReference type="AlphaFoldDB" id="A0A7U3ZH05"/>
<dbReference type="InterPro" id="IPR036390">
    <property type="entry name" value="WH_DNA-bd_sf"/>
</dbReference>
<reference evidence="5 6" key="2">
    <citation type="journal article" date="2012" name="Stand. Genomic Sci.">
        <title>Complete genome sequence of the aquatic bacterium Runella slithyformis type strain (LSU 4(T)).</title>
        <authorList>
            <person name="Copeland A."/>
            <person name="Zhang X."/>
            <person name="Misra M."/>
            <person name="Lapidus A."/>
            <person name="Nolan M."/>
            <person name="Lucas S."/>
            <person name="Deshpande S."/>
            <person name="Cheng J.F."/>
            <person name="Tapia R."/>
            <person name="Goodwin L.A."/>
            <person name="Pitluck S."/>
            <person name="Liolios K."/>
            <person name="Pagani I."/>
            <person name="Ivanova N."/>
            <person name="Mikhailova N."/>
            <person name="Pati A."/>
            <person name="Chen A."/>
            <person name="Palaniappan K."/>
            <person name="Land M."/>
            <person name="Hauser L."/>
            <person name="Pan C."/>
            <person name="Jeffries C.D."/>
            <person name="Detter J.C."/>
            <person name="Brambilla E.M."/>
            <person name="Rohde M."/>
            <person name="Djao O.D."/>
            <person name="Goker M."/>
            <person name="Sikorski J."/>
            <person name="Tindall B.J."/>
            <person name="Woyke T."/>
            <person name="Bristow J."/>
            <person name="Eisen J.A."/>
            <person name="Markowitz V."/>
            <person name="Hugenholtz P."/>
            <person name="Kyrpides N.C."/>
            <person name="Klenk H.P."/>
            <person name="Mavromatis K."/>
        </authorList>
    </citation>
    <scope>NUCLEOTIDE SEQUENCE [LARGE SCALE GENOMIC DNA]</scope>
    <source>
        <strain evidence="6">ATCC 29530 / DSM 19594 / LMG 11500 / NCIMB 11436 / LSU 4</strain>
    </source>
</reference>
<protein>
    <submittedName>
        <fullName evidence="5">Transcriptional regulator, GntR family</fullName>
    </submittedName>
</protein>
<evidence type="ECO:0000256" key="3">
    <source>
        <dbReference type="ARBA" id="ARBA00023163"/>
    </source>
</evidence>
<sequence>MNFHNQTAIYLQIAEYIGEQLLTNVWKAEDKIPSIRELAVQLEVNPNTVQRTYDFLQTREVIFTKRGLGYFITPNGEQHYLDWRRETFIQNELPIFFKQMRLLRMDFDELEKRYEALLAQ</sequence>
<dbReference type="RefSeq" id="WP_013926385.1">
    <property type="nucleotide sequence ID" value="NC_015703.1"/>
</dbReference>
<organism evidence="5 6">
    <name type="scientific">Runella slithyformis (strain ATCC 29530 / DSM 19594 / LMG 11500 / NCIMB 11436 / LSU 4)</name>
    <dbReference type="NCBI Taxonomy" id="761193"/>
    <lineage>
        <taxon>Bacteria</taxon>
        <taxon>Pseudomonadati</taxon>
        <taxon>Bacteroidota</taxon>
        <taxon>Cytophagia</taxon>
        <taxon>Cytophagales</taxon>
        <taxon>Spirosomataceae</taxon>
        <taxon>Runella</taxon>
    </lineage>
</organism>
<dbReference type="KEGG" id="rsi:Runsl_0618"/>
<proteinExistence type="predicted"/>
<keyword evidence="1" id="KW-0805">Transcription regulation</keyword>
<dbReference type="Pfam" id="PF00392">
    <property type="entry name" value="GntR"/>
    <property type="match status" value="1"/>
</dbReference>
<keyword evidence="3" id="KW-0804">Transcription</keyword>
<reference evidence="6" key="1">
    <citation type="submission" date="2011-06" db="EMBL/GenBank/DDBJ databases">
        <title>The complete genome of chromosome of Runella slithyformis DSM 19594.</title>
        <authorList>
            <consortium name="US DOE Joint Genome Institute (JGI-PGF)"/>
            <person name="Lucas S."/>
            <person name="Han J."/>
            <person name="Lapidus A."/>
            <person name="Bruce D."/>
            <person name="Goodwin L."/>
            <person name="Pitluck S."/>
            <person name="Peters L."/>
            <person name="Kyrpides N."/>
            <person name="Mavromatis K."/>
            <person name="Ivanova N."/>
            <person name="Ovchinnikova G."/>
            <person name="Zhang X."/>
            <person name="Misra M."/>
            <person name="Detter J.C."/>
            <person name="Tapia R."/>
            <person name="Han C."/>
            <person name="Land M."/>
            <person name="Hauser L."/>
            <person name="Markowitz V."/>
            <person name="Cheng J.-F."/>
            <person name="Hugenholtz P."/>
            <person name="Woyke T."/>
            <person name="Wu D."/>
            <person name="Tindall B."/>
            <person name="Faehrich R."/>
            <person name="Brambilla E."/>
            <person name="Klenk H.-P."/>
            <person name="Eisen J.A."/>
        </authorList>
    </citation>
    <scope>NUCLEOTIDE SEQUENCE [LARGE SCALE GENOMIC DNA]</scope>
    <source>
        <strain evidence="6">ATCC 29530 / DSM 19594 / LMG 11500 / NCIMB 11436 / LSU 4</strain>
    </source>
</reference>
<evidence type="ECO:0000313" key="6">
    <source>
        <dbReference type="Proteomes" id="UP000000493"/>
    </source>
</evidence>
<evidence type="ECO:0000259" key="4">
    <source>
        <dbReference type="PROSITE" id="PS50949"/>
    </source>
</evidence>
<dbReference type="InterPro" id="IPR036388">
    <property type="entry name" value="WH-like_DNA-bd_sf"/>
</dbReference>
<feature type="domain" description="HTH gntR-type" evidence="4">
    <location>
        <begin position="7"/>
        <end position="75"/>
    </location>
</feature>
<dbReference type="PROSITE" id="PS50949">
    <property type="entry name" value="HTH_GNTR"/>
    <property type="match status" value="1"/>
</dbReference>
<evidence type="ECO:0000313" key="5">
    <source>
        <dbReference type="EMBL" id="AEI47061.1"/>
    </source>
</evidence>
<dbReference type="SMART" id="SM00345">
    <property type="entry name" value="HTH_GNTR"/>
    <property type="match status" value="1"/>
</dbReference>
<dbReference type="PANTHER" id="PTHR38445:SF10">
    <property type="entry name" value="GNTR-FAMILY TRANSCRIPTIONAL REGULATOR"/>
    <property type="match status" value="1"/>
</dbReference>
<dbReference type="Proteomes" id="UP000000493">
    <property type="component" value="Chromosome"/>
</dbReference>
<dbReference type="PANTHER" id="PTHR38445">
    <property type="entry name" value="HTH-TYPE TRANSCRIPTIONAL REPRESSOR YTRA"/>
    <property type="match status" value="1"/>
</dbReference>
<dbReference type="CDD" id="cd07377">
    <property type="entry name" value="WHTH_GntR"/>
    <property type="match status" value="1"/>
</dbReference>
<dbReference type="EMBL" id="CP002859">
    <property type="protein sequence ID" value="AEI47061.1"/>
    <property type="molecule type" value="Genomic_DNA"/>
</dbReference>
<dbReference type="Gene3D" id="1.10.287.100">
    <property type="match status" value="1"/>
</dbReference>
<gene>
    <name evidence="5" type="ordered locus">Runsl_0618</name>
</gene>
<keyword evidence="6" id="KW-1185">Reference proteome</keyword>
<dbReference type="InterPro" id="IPR000524">
    <property type="entry name" value="Tscrpt_reg_HTH_GntR"/>
</dbReference>
<dbReference type="GO" id="GO:0003677">
    <property type="term" value="F:DNA binding"/>
    <property type="evidence" value="ECO:0007669"/>
    <property type="project" value="UniProtKB-KW"/>
</dbReference>
<dbReference type="GO" id="GO:0003700">
    <property type="term" value="F:DNA-binding transcription factor activity"/>
    <property type="evidence" value="ECO:0007669"/>
    <property type="project" value="InterPro"/>
</dbReference>
<evidence type="ECO:0000256" key="2">
    <source>
        <dbReference type="ARBA" id="ARBA00023125"/>
    </source>
</evidence>
<keyword evidence="2" id="KW-0238">DNA-binding</keyword>
<dbReference type="Gene3D" id="1.10.10.10">
    <property type="entry name" value="Winged helix-like DNA-binding domain superfamily/Winged helix DNA-binding domain"/>
    <property type="match status" value="1"/>
</dbReference>
<name>A0A7U3ZH05_RUNSL</name>
<dbReference type="SUPFAM" id="SSF46785">
    <property type="entry name" value="Winged helix' DNA-binding domain"/>
    <property type="match status" value="1"/>
</dbReference>
<evidence type="ECO:0000256" key="1">
    <source>
        <dbReference type="ARBA" id="ARBA00023015"/>
    </source>
</evidence>